<name>A0ABT9CYG9_9PSED</name>
<keyword evidence="2" id="KW-1185">Reference proteome</keyword>
<reference evidence="1 2" key="1">
    <citation type="submission" date="2023-07" db="EMBL/GenBank/DDBJ databases">
        <title>Identification of four novel Pseudomonas species associated with bacterial leaf spot of cucurbits.</title>
        <authorList>
            <person name="Fullem K.R."/>
        </authorList>
    </citation>
    <scope>NUCLEOTIDE SEQUENCE [LARGE SCALE GENOMIC DNA]</scope>
    <source>
        <strain evidence="1 2">KFB 138</strain>
    </source>
</reference>
<protein>
    <submittedName>
        <fullName evidence="1">Uncharacterized protein</fullName>
    </submittedName>
</protein>
<sequence length="586" mass="65331">MSALLLHAPQNQAFLADVGKYIVELEGCIKRHAFFTAARAEGLLSARDSCAFFTECMAALESAFAADLNSYSTMRWMYYLRRLPHRVFEGELASTAPNARALIEGYANRSGKAEPATYGSRGFVFPVNESTLRHIARFIAFITIIYDLQVGFRLASKGYDYAFPATSSRTPRNGSVRAPLTHKPMASPAPTVLPQRVENALVESAVRIYDQRHDRHRRTFLGAVMSQTGLAHDESATADHAPELDVSCAYWGLLSEEASISPQPFLEGHAHAAHFGDDGKIMVRFGPSTLDLSRIFELYRLPAMAEVSVDTHTSLCLIVLMLGGRWLQRSRYSVLRTMELGYFITKLEHWSTFGEEEYPAVCSEIRAALPQFVAPADFSAFRNGCATFKGEVWPTAHGAPAKATNDYMCIDMWAASMGFLAWLQFPKLQGNVANTRATRFEDVVQDAIDRTQWGHSQHRVMRQRTLRAHGQNLTDIDAIGSYKDALLIVSCKSIPYTRDYDQGTHRAIRNAASTVDQGVEFWSDIVDTLTANPTGENFDFSRYKRIIGVLCTPFAVYTSDAKALSMTVDELRWASSLDELVTFLEG</sequence>
<dbReference type="EMBL" id="JAUQOO010000026">
    <property type="protein sequence ID" value="MDO7929883.1"/>
    <property type="molecule type" value="Genomic_DNA"/>
</dbReference>
<dbReference type="RefSeq" id="WP_304575901.1">
    <property type="nucleotide sequence ID" value="NZ_JAUQOO010000026.1"/>
</dbReference>
<gene>
    <name evidence="1" type="ORF">Q6A51_24200</name>
</gene>
<dbReference type="Proteomes" id="UP001223016">
    <property type="component" value="Unassembled WGS sequence"/>
</dbReference>
<comment type="caution">
    <text evidence="1">The sequence shown here is derived from an EMBL/GenBank/DDBJ whole genome shotgun (WGS) entry which is preliminary data.</text>
</comment>
<evidence type="ECO:0000313" key="2">
    <source>
        <dbReference type="Proteomes" id="UP001223016"/>
    </source>
</evidence>
<organism evidence="1 2">
    <name type="scientific">Pseudomonas serbiensis</name>
    <dbReference type="NCBI Taxonomy" id="3064350"/>
    <lineage>
        <taxon>Bacteria</taxon>
        <taxon>Pseudomonadati</taxon>
        <taxon>Pseudomonadota</taxon>
        <taxon>Gammaproteobacteria</taxon>
        <taxon>Pseudomonadales</taxon>
        <taxon>Pseudomonadaceae</taxon>
        <taxon>Pseudomonas</taxon>
    </lineage>
</organism>
<evidence type="ECO:0000313" key="1">
    <source>
        <dbReference type="EMBL" id="MDO7929883.1"/>
    </source>
</evidence>
<accession>A0ABT9CYG9</accession>
<proteinExistence type="predicted"/>